<dbReference type="AlphaFoldDB" id="U4LSN7"/>
<sequence>MNKTTQTRDMGLDFGTWAGLFGVDAPIYYNIYFQGNTSRQDLQDNASAELCNAGDNWKNKRHSGRFVKAGYYWAKIGGGLFLSHRL</sequence>
<name>U4LSN7_PYROM</name>
<dbReference type="EMBL" id="HF936586">
    <property type="protein sequence ID" value="CCX34649.1"/>
    <property type="molecule type" value="Genomic_DNA"/>
</dbReference>
<protein>
    <submittedName>
        <fullName evidence="1">Uncharacterized protein</fullName>
    </submittedName>
</protein>
<evidence type="ECO:0000313" key="2">
    <source>
        <dbReference type="Proteomes" id="UP000018144"/>
    </source>
</evidence>
<dbReference type="Proteomes" id="UP000018144">
    <property type="component" value="Unassembled WGS sequence"/>
</dbReference>
<evidence type="ECO:0000313" key="1">
    <source>
        <dbReference type="EMBL" id="CCX34649.1"/>
    </source>
</evidence>
<reference evidence="1 2" key="1">
    <citation type="journal article" date="2013" name="PLoS Genet.">
        <title>The genome and development-dependent transcriptomes of Pyronema confluens: a window into fungal evolution.</title>
        <authorList>
            <person name="Traeger S."/>
            <person name="Altegoer F."/>
            <person name="Freitag M."/>
            <person name="Gabaldon T."/>
            <person name="Kempken F."/>
            <person name="Kumar A."/>
            <person name="Marcet-Houben M."/>
            <person name="Poggeler S."/>
            <person name="Stajich J.E."/>
            <person name="Nowrousian M."/>
        </authorList>
    </citation>
    <scope>NUCLEOTIDE SEQUENCE [LARGE SCALE GENOMIC DNA]</scope>
    <source>
        <strain evidence="2">CBS 100304</strain>
        <tissue evidence="1">Vegetative mycelium</tissue>
    </source>
</reference>
<keyword evidence="2" id="KW-1185">Reference proteome</keyword>
<organism evidence="1 2">
    <name type="scientific">Pyronema omphalodes (strain CBS 100304)</name>
    <name type="common">Pyronema confluens</name>
    <dbReference type="NCBI Taxonomy" id="1076935"/>
    <lineage>
        <taxon>Eukaryota</taxon>
        <taxon>Fungi</taxon>
        <taxon>Dikarya</taxon>
        <taxon>Ascomycota</taxon>
        <taxon>Pezizomycotina</taxon>
        <taxon>Pezizomycetes</taxon>
        <taxon>Pezizales</taxon>
        <taxon>Pyronemataceae</taxon>
        <taxon>Pyronema</taxon>
    </lineage>
</organism>
<proteinExistence type="predicted"/>
<dbReference type="STRING" id="1076935.U4LSN7"/>
<accession>U4LSN7</accession>
<gene>
    <name evidence="1" type="ORF">PCON_04132</name>
</gene>